<dbReference type="AlphaFoldDB" id="A0AAV5ABD4"/>
<feature type="transmembrane region" description="Helical" evidence="1">
    <location>
        <begin position="43"/>
        <end position="65"/>
    </location>
</feature>
<feature type="transmembrane region" description="Helical" evidence="1">
    <location>
        <begin position="95"/>
        <end position="117"/>
    </location>
</feature>
<evidence type="ECO:0000313" key="2">
    <source>
        <dbReference type="EMBL" id="GJJ10788.1"/>
    </source>
</evidence>
<accession>A0AAV5ABD4</accession>
<comment type="caution">
    <text evidence="2">The sequence shown here is derived from an EMBL/GenBank/DDBJ whole genome shotgun (WGS) entry which is preliminary data.</text>
</comment>
<keyword evidence="1" id="KW-1133">Transmembrane helix</keyword>
<name>A0AAV5ABD4_9AGAM</name>
<keyword evidence="3" id="KW-1185">Reference proteome</keyword>
<dbReference type="EMBL" id="BPWL01000005">
    <property type="protein sequence ID" value="GJJ10788.1"/>
    <property type="molecule type" value="Genomic_DNA"/>
</dbReference>
<protein>
    <submittedName>
        <fullName evidence="2">Uncharacterized protein</fullName>
    </submittedName>
</protein>
<keyword evidence="1" id="KW-0472">Membrane</keyword>
<proteinExistence type="predicted"/>
<sequence length="179" mass="19841">MSLIGEVAAIHYIIESNSKKKAARKALPGGTLHIDTTNIEDTLIVLFVAADLLCSQTGAFIAFILKDWFRPYWPPRMTQPRDGLPFSTRMLKFEAWYLAINLLAILAVLIPATFFAANRNLVVSGTTASGMPISQSAIQQGEINAGVSGIYWDFFPGKEENKILLLIIYYILTHTFSNS</sequence>
<gene>
    <name evidence="2" type="ORF">Clacol_005016</name>
</gene>
<organism evidence="2 3">
    <name type="scientific">Clathrus columnatus</name>
    <dbReference type="NCBI Taxonomy" id="1419009"/>
    <lineage>
        <taxon>Eukaryota</taxon>
        <taxon>Fungi</taxon>
        <taxon>Dikarya</taxon>
        <taxon>Basidiomycota</taxon>
        <taxon>Agaricomycotina</taxon>
        <taxon>Agaricomycetes</taxon>
        <taxon>Phallomycetidae</taxon>
        <taxon>Phallales</taxon>
        <taxon>Clathraceae</taxon>
        <taxon>Clathrus</taxon>
    </lineage>
</organism>
<keyword evidence="1" id="KW-0812">Transmembrane</keyword>
<evidence type="ECO:0000256" key="1">
    <source>
        <dbReference type="SAM" id="Phobius"/>
    </source>
</evidence>
<dbReference type="Proteomes" id="UP001050691">
    <property type="component" value="Unassembled WGS sequence"/>
</dbReference>
<evidence type="ECO:0000313" key="3">
    <source>
        <dbReference type="Proteomes" id="UP001050691"/>
    </source>
</evidence>
<reference evidence="2" key="1">
    <citation type="submission" date="2021-10" db="EMBL/GenBank/DDBJ databases">
        <title>De novo Genome Assembly of Clathrus columnatus (Basidiomycota, Fungi) Using Illumina and Nanopore Sequence Data.</title>
        <authorList>
            <person name="Ogiso-Tanaka E."/>
            <person name="Itagaki H."/>
            <person name="Hosoya T."/>
            <person name="Hosaka K."/>
        </authorList>
    </citation>
    <scope>NUCLEOTIDE SEQUENCE</scope>
    <source>
        <strain evidence="2">MO-923</strain>
    </source>
</reference>